<protein>
    <recommendedName>
        <fullName evidence="3">NUDIX hydrolase</fullName>
    </recommendedName>
</protein>
<organism evidence="1 2">
    <name type="scientific">Mesorhizobium liriopis</name>
    <dbReference type="NCBI Taxonomy" id="2953882"/>
    <lineage>
        <taxon>Bacteria</taxon>
        <taxon>Pseudomonadati</taxon>
        <taxon>Pseudomonadota</taxon>
        <taxon>Alphaproteobacteria</taxon>
        <taxon>Hyphomicrobiales</taxon>
        <taxon>Phyllobacteriaceae</taxon>
        <taxon>Mesorhizobium</taxon>
    </lineage>
</organism>
<sequence>MSFDLPRNRVLPVREVDVRLEDGPHPFAAGREKEIRENWEEEVSHNPSLFDGNMALLASLAWHDERLVGTCHVVKYSTFMLWRRIRPVASAEHCFAHAIPVGADNALIAARMGAHTANAGRVYFAAGSFEPEDFRDRRVDPHFNMAREVGEETGLLLDRAAAEPAFHCWSGEGGTVIFRRYRFTETADAMAESIRRFVAAELEPEIEGPVVIRSADDLPVGTMPHMRPLVEWHFANSGTL</sequence>
<comment type="caution">
    <text evidence="1">The sequence shown here is derived from an EMBL/GenBank/DDBJ whole genome shotgun (WGS) entry which is preliminary data.</text>
</comment>
<evidence type="ECO:0000313" key="1">
    <source>
        <dbReference type="EMBL" id="MCO6050048.1"/>
    </source>
</evidence>
<dbReference type="EMBL" id="JAMXQS010000004">
    <property type="protein sequence ID" value="MCO6050048.1"/>
    <property type="molecule type" value="Genomic_DNA"/>
</dbReference>
<dbReference type="Proteomes" id="UP001205906">
    <property type="component" value="Unassembled WGS sequence"/>
</dbReference>
<gene>
    <name evidence="1" type="ORF">NGM99_09615</name>
</gene>
<evidence type="ECO:0008006" key="3">
    <source>
        <dbReference type="Google" id="ProtNLM"/>
    </source>
</evidence>
<keyword evidence="2" id="KW-1185">Reference proteome</keyword>
<name>A0ABT1C6C7_9HYPH</name>
<evidence type="ECO:0000313" key="2">
    <source>
        <dbReference type="Proteomes" id="UP001205906"/>
    </source>
</evidence>
<accession>A0ABT1C6C7</accession>
<reference evidence="1 2" key="1">
    <citation type="submission" date="2022-06" db="EMBL/GenBank/DDBJ databases">
        <title>Mesorhizobium sp. strain RP14 Genome sequencing and assembly.</title>
        <authorList>
            <person name="Kim I."/>
        </authorList>
    </citation>
    <scope>NUCLEOTIDE SEQUENCE [LARGE SCALE GENOMIC DNA]</scope>
    <source>
        <strain evidence="2">RP14(2022)</strain>
    </source>
</reference>
<proteinExistence type="predicted"/>
<dbReference type="RefSeq" id="WP_252818323.1">
    <property type="nucleotide sequence ID" value="NZ_JAMXQS010000004.1"/>
</dbReference>